<dbReference type="GO" id="GO:0051747">
    <property type="term" value="F:cytosine C-5 DNA demethylase activity"/>
    <property type="evidence" value="ECO:0007669"/>
    <property type="project" value="TreeGrafter"/>
</dbReference>
<reference evidence="4" key="1">
    <citation type="submission" date="2022-07" db="EMBL/GenBank/DDBJ databases">
        <title>Fungi with potential for degradation of polypropylene.</title>
        <authorList>
            <person name="Gostincar C."/>
        </authorList>
    </citation>
    <scope>NUCLEOTIDE SEQUENCE</scope>
    <source>
        <strain evidence="4">EXF-13287</strain>
    </source>
</reference>
<dbReference type="PANTHER" id="PTHR31573">
    <property type="entry name" value="ALPHA-KETOGLUTARATE-DEPENDENT DIOXYGENASE ALKB HOMOLOG 2"/>
    <property type="match status" value="1"/>
</dbReference>
<accession>A0AA38RB28</accession>
<dbReference type="AlphaFoldDB" id="A0AA38RB28"/>
<comment type="caution">
    <text evidence="4">The sequence shown here is derived from an EMBL/GenBank/DDBJ whole genome shotgun (WGS) entry which is preliminary data.</text>
</comment>
<dbReference type="InterPro" id="IPR032852">
    <property type="entry name" value="ALKBH2"/>
</dbReference>
<dbReference type="InterPro" id="IPR027450">
    <property type="entry name" value="AlkB-like"/>
</dbReference>
<feature type="binding site" evidence="1">
    <location>
        <position position="604"/>
    </location>
    <ligand>
        <name>2-oxoglutarate</name>
        <dbReference type="ChEBI" id="CHEBI:16810"/>
    </ligand>
</feature>
<dbReference type="PANTHER" id="PTHR31573:SF4">
    <property type="entry name" value="FE2OG DIOXYGENASE DOMAIN-CONTAINING PROTEIN"/>
    <property type="match status" value="1"/>
</dbReference>
<evidence type="ECO:0000256" key="2">
    <source>
        <dbReference type="SAM" id="MobiDB-lite"/>
    </source>
</evidence>
<evidence type="ECO:0000313" key="5">
    <source>
        <dbReference type="Proteomes" id="UP001174691"/>
    </source>
</evidence>
<evidence type="ECO:0000313" key="4">
    <source>
        <dbReference type="EMBL" id="KAJ9134514.1"/>
    </source>
</evidence>
<evidence type="ECO:0000259" key="3">
    <source>
        <dbReference type="PROSITE" id="PS51471"/>
    </source>
</evidence>
<feature type="compositionally biased region" description="Basic and acidic residues" evidence="2">
    <location>
        <begin position="781"/>
        <end position="804"/>
    </location>
</feature>
<feature type="domain" description="Fe2OG dioxygenase" evidence="3">
    <location>
        <begin position="586"/>
        <end position="696"/>
    </location>
</feature>
<dbReference type="GO" id="GO:0035516">
    <property type="term" value="F:broad specificity oxidative DNA demethylase activity"/>
    <property type="evidence" value="ECO:0007669"/>
    <property type="project" value="TreeGrafter"/>
</dbReference>
<dbReference type="SUPFAM" id="SSF51197">
    <property type="entry name" value="Clavaminate synthase-like"/>
    <property type="match status" value="1"/>
</dbReference>
<dbReference type="Gene3D" id="2.60.120.590">
    <property type="entry name" value="Alpha-ketoglutarate-dependent dioxygenase AlkB-like"/>
    <property type="match status" value="1"/>
</dbReference>
<keyword evidence="5" id="KW-1185">Reference proteome</keyword>
<gene>
    <name evidence="4" type="ORF">NKR19_g8652</name>
</gene>
<dbReference type="Proteomes" id="UP001174691">
    <property type="component" value="Unassembled WGS sequence"/>
</dbReference>
<proteinExistence type="predicted"/>
<dbReference type="PROSITE" id="PS51471">
    <property type="entry name" value="FE2OG_OXY"/>
    <property type="match status" value="1"/>
</dbReference>
<dbReference type="GO" id="GO:0008198">
    <property type="term" value="F:ferrous iron binding"/>
    <property type="evidence" value="ECO:0007669"/>
    <property type="project" value="TreeGrafter"/>
</dbReference>
<protein>
    <submittedName>
        <fullName evidence="4">Oxoglutarate iron-dependent oxygenase protein</fullName>
    </submittedName>
</protein>
<name>A0AA38RB28_9PEZI</name>
<dbReference type="EMBL" id="JANBVN010000182">
    <property type="protein sequence ID" value="KAJ9134514.1"/>
    <property type="molecule type" value="Genomic_DNA"/>
</dbReference>
<dbReference type="GO" id="GO:0006307">
    <property type="term" value="P:DNA alkylation repair"/>
    <property type="evidence" value="ECO:0007669"/>
    <property type="project" value="TreeGrafter"/>
</dbReference>
<evidence type="ECO:0000256" key="1">
    <source>
        <dbReference type="PIRSR" id="PIRSR632852-1"/>
    </source>
</evidence>
<sequence length="837" mass="92456">MEPTIMNTINGQPIAEASTIDTPNDIVMNDTVQQDHTNNPLPLSDVTDNTVDSSVVAACGVEIIDSCENSIAELKDTKHLKREHDGDSEDATDDSTKRTCTDIVRFSETPSGPEVFARSRMALCESVPYFRSYKSSLYTQKCVARGFYMDGAARDQDIFKAQVVISSVGGGRDLDEDKKRVRVGDMSDTSLQYRAIKQTMDERTLIPVIVGRNHPFWPVDVPHNFNVLDYFYITDVWAELNAVVTKPSAKEAATPTDKSDADHETKMIRVFCFRLEKANLQKHSWWDPNPTSYDSKEILQAGWACLNHNCDAFFKDSEGKKITNVSYNDVFLQERTEYIGPIPSIVPSASVDAVNGIGLYGADLYGSEAVYRSGIVCSCGSCTSRVFWNRWSCEHCGKQVRTQMVPYPKDLLKAEADLFNKTVDRLRKANRIPANTLATKLDMAAVKHREVGAGLYKVSQFLLPDGSGKIIGSVTVLRASQTICERGPDKMFDTLSVSDIGLRRNAVSGGDGANEGLSRHFGINWGAPYKFGVTVDSKGFSDAPETILQAVQQMRWAGTTAVPMAEGFIAEAVGRDGADVEEANVDFNECLSLGYMESDMIHYHDDGEKECGPTVATISLGAPAMMSFRPKKKSGMEHVVSVPPKAKGKDFCAVLSFPLFHGDITIMHGSRIHGLYEHQVEPAGGRRFALTCRYMDPAKMKTDEERLQAKIGGALPARANKYIYHGDGHLITEGVLKQDTVTQDTAIQHHNEQEAGNQDIASLGTLTQGTVLDGQFQDHSIQKTDETAHTNDRTEKDIGNHHADQQSATVQSTLERYNFRSRKTAVNYKDEDAFPTL</sequence>
<dbReference type="InterPro" id="IPR005123">
    <property type="entry name" value="Oxoglu/Fe-dep_dioxygenase_dom"/>
</dbReference>
<dbReference type="InterPro" id="IPR037151">
    <property type="entry name" value="AlkB-like_sf"/>
</dbReference>
<feature type="binding site" evidence="1">
    <location>
        <position position="595"/>
    </location>
    <ligand>
        <name>2-oxoglutarate</name>
        <dbReference type="ChEBI" id="CHEBI:16810"/>
    </ligand>
</feature>
<feature type="region of interest" description="Disordered" evidence="2">
    <location>
        <begin position="781"/>
        <end position="810"/>
    </location>
</feature>
<organism evidence="4 5">
    <name type="scientific">Coniochaeta hoffmannii</name>
    <dbReference type="NCBI Taxonomy" id="91930"/>
    <lineage>
        <taxon>Eukaryota</taxon>
        <taxon>Fungi</taxon>
        <taxon>Dikarya</taxon>
        <taxon>Ascomycota</taxon>
        <taxon>Pezizomycotina</taxon>
        <taxon>Sordariomycetes</taxon>
        <taxon>Sordariomycetidae</taxon>
        <taxon>Coniochaetales</taxon>
        <taxon>Coniochaetaceae</taxon>
        <taxon>Coniochaeta</taxon>
    </lineage>
</organism>
<dbReference type="Pfam" id="PF13532">
    <property type="entry name" value="2OG-FeII_Oxy_2"/>
    <property type="match status" value="1"/>
</dbReference>